<organism evidence="1 2">
    <name type="scientific">Paracoccus aurantius</name>
    <dbReference type="NCBI Taxonomy" id="3073814"/>
    <lineage>
        <taxon>Bacteria</taxon>
        <taxon>Pseudomonadati</taxon>
        <taxon>Pseudomonadota</taxon>
        <taxon>Alphaproteobacteria</taxon>
        <taxon>Rhodobacterales</taxon>
        <taxon>Paracoccaceae</taxon>
        <taxon>Paracoccus</taxon>
    </lineage>
</organism>
<protein>
    <recommendedName>
        <fullName evidence="3">Phage tail protein</fullName>
    </recommendedName>
</protein>
<dbReference type="EMBL" id="JAVQLW010000001">
    <property type="protein sequence ID" value="MDS9467941.1"/>
    <property type="molecule type" value="Genomic_DNA"/>
</dbReference>
<gene>
    <name evidence="1" type="ORF">RGQ15_10225</name>
</gene>
<comment type="caution">
    <text evidence="1">The sequence shown here is derived from an EMBL/GenBank/DDBJ whole genome shotgun (WGS) entry which is preliminary data.</text>
</comment>
<sequence>MTIYATNGTRIYIGAALAAKSSDFILSDFPTTGWVEIGETEGLGTVGDTSAEIAFDGINSSRTRRLKGTRNAGTMEIVCGIDPDDLGQAAVIAAEKTPHDYAIKMVLNDAPAGGTPSERYFVAKVAAATEQYDSANSVMKLNISLWVNSNIVKVDAAEA</sequence>
<accession>A0ABU2HSE0</accession>
<evidence type="ECO:0008006" key="3">
    <source>
        <dbReference type="Google" id="ProtNLM"/>
    </source>
</evidence>
<name>A0ABU2HSE0_9RHOB</name>
<keyword evidence="2" id="KW-1185">Reference proteome</keyword>
<reference evidence="2" key="1">
    <citation type="submission" date="2023-07" db="EMBL/GenBank/DDBJ databases">
        <title>Paracoccus sp. MBLB3053 whole genome sequence.</title>
        <authorList>
            <person name="Hwang C.Y."/>
            <person name="Cho E.-S."/>
            <person name="Seo M.-J."/>
        </authorList>
    </citation>
    <scope>NUCLEOTIDE SEQUENCE [LARGE SCALE GENOMIC DNA]</scope>
    <source>
        <strain evidence="2">MBLB3053</strain>
    </source>
</reference>
<evidence type="ECO:0000313" key="1">
    <source>
        <dbReference type="EMBL" id="MDS9467941.1"/>
    </source>
</evidence>
<dbReference type="RefSeq" id="WP_311160116.1">
    <property type="nucleotide sequence ID" value="NZ_JAVQLW010000001.1"/>
</dbReference>
<evidence type="ECO:0000313" key="2">
    <source>
        <dbReference type="Proteomes" id="UP001269144"/>
    </source>
</evidence>
<dbReference type="Proteomes" id="UP001269144">
    <property type="component" value="Unassembled WGS sequence"/>
</dbReference>
<proteinExistence type="predicted"/>
<dbReference type="Gene3D" id="4.10.410.40">
    <property type="match status" value="1"/>
</dbReference>